<keyword evidence="1" id="KW-0676">Redox-active center</keyword>
<dbReference type="PANTHER" id="PTHR43601:SF3">
    <property type="entry name" value="THIOREDOXIN, MITOCHONDRIAL"/>
    <property type="match status" value="1"/>
</dbReference>
<protein>
    <submittedName>
        <fullName evidence="4">Trx</fullName>
    </submittedName>
</protein>
<dbReference type="CDD" id="cd02947">
    <property type="entry name" value="TRX_family"/>
    <property type="match status" value="1"/>
</dbReference>
<dbReference type="InterPro" id="IPR036249">
    <property type="entry name" value="Thioredoxin-like_sf"/>
</dbReference>
<dbReference type="PANTHER" id="PTHR43601">
    <property type="entry name" value="THIOREDOXIN, MITOCHONDRIAL"/>
    <property type="match status" value="1"/>
</dbReference>
<feature type="signal peptide" evidence="2">
    <location>
        <begin position="1"/>
        <end position="20"/>
    </location>
</feature>
<sequence length="125" mass="13590">MGKAALVGYVCLALANLATAAEVPYTKARFDKQVANGQATVVYLHATWCPTCKIQQPIVDRLSSDAEFKSLTVLEADYDTETALKKSLRITQQSTFVVFKGGHEVTRSTGETSEAAIRKTFETGL</sequence>
<dbReference type="EMBL" id="NBTZ01000161">
    <property type="protein sequence ID" value="OTP66376.1"/>
    <property type="molecule type" value="Genomic_DNA"/>
</dbReference>
<organism evidence="4 5">
    <name type="scientific">Caballeronia sordidicola</name>
    <name type="common">Burkholderia sordidicola</name>
    <dbReference type="NCBI Taxonomy" id="196367"/>
    <lineage>
        <taxon>Bacteria</taxon>
        <taxon>Pseudomonadati</taxon>
        <taxon>Pseudomonadota</taxon>
        <taxon>Betaproteobacteria</taxon>
        <taxon>Burkholderiales</taxon>
        <taxon>Burkholderiaceae</taxon>
        <taxon>Caballeronia</taxon>
    </lineage>
</organism>
<comment type="caution">
    <text evidence="4">The sequence shown here is derived from an EMBL/GenBank/DDBJ whole genome shotgun (WGS) entry which is preliminary data.</text>
</comment>
<dbReference type="InterPro" id="IPR013766">
    <property type="entry name" value="Thioredoxin_domain"/>
</dbReference>
<reference evidence="4 5" key="1">
    <citation type="submission" date="2017-03" db="EMBL/GenBank/DDBJ databases">
        <title>Genome analysis of strain PAMC 26577.</title>
        <authorList>
            <person name="Oh H.-M."/>
            <person name="Yang J.-A."/>
        </authorList>
    </citation>
    <scope>NUCLEOTIDE SEQUENCE [LARGE SCALE GENOMIC DNA]</scope>
    <source>
        <strain evidence="4 5">PAMC 26577</strain>
    </source>
</reference>
<dbReference type="GO" id="GO:0045454">
    <property type="term" value="P:cell redox homeostasis"/>
    <property type="evidence" value="ECO:0007669"/>
    <property type="project" value="TreeGrafter"/>
</dbReference>
<proteinExistence type="predicted"/>
<keyword evidence="2" id="KW-0732">Signal</keyword>
<name>A0A242M5A4_CABSO</name>
<dbReference type="PROSITE" id="PS00194">
    <property type="entry name" value="THIOREDOXIN_1"/>
    <property type="match status" value="1"/>
</dbReference>
<feature type="domain" description="Thioredoxin" evidence="3">
    <location>
        <begin position="12"/>
        <end position="125"/>
    </location>
</feature>
<dbReference type="Gene3D" id="3.40.30.10">
    <property type="entry name" value="Glutaredoxin"/>
    <property type="match status" value="1"/>
</dbReference>
<evidence type="ECO:0000256" key="2">
    <source>
        <dbReference type="SAM" id="SignalP"/>
    </source>
</evidence>
<dbReference type="Proteomes" id="UP000195221">
    <property type="component" value="Unassembled WGS sequence"/>
</dbReference>
<evidence type="ECO:0000259" key="3">
    <source>
        <dbReference type="PROSITE" id="PS51352"/>
    </source>
</evidence>
<gene>
    <name evidence="4" type="ORF">PAMC26577_37965</name>
</gene>
<dbReference type="PROSITE" id="PS51352">
    <property type="entry name" value="THIOREDOXIN_2"/>
    <property type="match status" value="1"/>
</dbReference>
<feature type="chain" id="PRO_5011241086" evidence="2">
    <location>
        <begin position="21"/>
        <end position="125"/>
    </location>
</feature>
<accession>A0A242M5A4</accession>
<dbReference type="InterPro" id="IPR017937">
    <property type="entry name" value="Thioredoxin_CS"/>
</dbReference>
<dbReference type="GO" id="GO:0015036">
    <property type="term" value="F:disulfide oxidoreductase activity"/>
    <property type="evidence" value="ECO:0007669"/>
    <property type="project" value="UniProtKB-ARBA"/>
</dbReference>
<dbReference type="AlphaFoldDB" id="A0A242M5A4"/>
<dbReference type="Pfam" id="PF00085">
    <property type="entry name" value="Thioredoxin"/>
    <property type="match status" value="1"/>
</dbReference>
<evidence type="ECO:0000313" key="4">
    <source>
        <dbReference type="EMBL" id="OTP66376.1"/>
    </source>
</evidence>
<dbReference type="SUPFAM" id="SSF52833">
    <property type="entry name" value="Thioredoxin-like"/>
    <property type="match status" value="1"/>
</dbReference>
<evidence type="ECO:0000313" key="5">
    <source>
        <dbReference type="Proteomes" id="UP000195221"/>
    </source>
</evidence>
<evidence type="ECO:0000256" key="1">
    <source>
        <dbReference type="ARBA" id="ARBA00023284"/>
    </source>
</evidence>